<protein>
    <submittedName>
        <fullName evidence="2">Stress responsive A/B Barrel Domain</fullName>
    </submittedName>
</protein>
<dbReference type="EMBL" id="FNEK01000037">
    <property type="protein sequence ID" value="SDK31962.1"/>
    <property type="molecule type" value="Genomic_DNA"/>
</dbReference>
<dbReference type="STRING" id="571298.SAMN04488026_103733"/>
<name>A0A1G9AXI4_9RHOB</name>
<dbReference type="Gene3D" id="3.30.70.100">
    <property type="match status" value="1"/>
</dbReference>
<gene>
    <name evidence="2" type="ORF">SAMN04488026_103733</name>
</gene>
<dbReference type="InterPro" id="IPR011008">
    <property type="entry name" value="Dimeric_a/b-barrel"/>
</dbReference>
<dbReference type="AlphaFoldDB" id="A0A1G9AXI4"/>
<keyword evidence="3" id="KW-1185">Reference proteome</keyword>
<feature type="domain" description="Stress-response A/B barrel" evidence="1">
    <location>
        <begin position="7"/>
        <end position="97"/>
    </location>
</feature>
<dbReference type="Pfam" id="PF07876">
    <property type="entry name" value="Dabb"/>
    <property type="match status" value="1"/>
</dbReference>
<organism evidence="2 3">
    <name type="scientific">Aliiruegeria lutimaris</name>
    <dbReference type="NCBI Taxonomy" id="571298"/>
    <lineage>
        <taxon>Bacteria</taxon>
        <taxon>Pseudomonadati</taxon>
        <taxon>Pseudomonadota</taxon>
        <taxon>Alphaproteobacteria</taxon>
        <taxon>Rhodobacterales</taxon>
        <taxon>Roseobacteraceae</taxon>
        <taxon>Aliiruegeria</taxon>
    </lineage>
</organism>
<dbReference type="Proteomes" id="UP000199382">
    <property type="component" value="Unassembled WGS sequence"/>
</dbReference>
<accession>A0A1G9AXI4</accession>
<proteinExistence type="predicted"/>
<dbReference type="OrthoDB" id="9813140at2"/>
<dbReference type="SMART" id="SM00886">
    <property type="entry name" value="Dabb"/>
    <property type="match status" value="1"/>
</dbReference>
<dbReference type="PROSITE" id="PS51502">
    <property type="entry name" value="S_R_A_B_BARREL"/>
    <property type="match status" value="1"/>
</dbReference>
<sequence>MSSRPFIRHVVFFSARDKKDVPTIVEGLSRLGNIPHSQNFDVSHNRRKDALSDDVDVIVYAEFESEEALAAYKAHPIYQESIDIVRPLRELRIAADF</sequence>
<dbReference type="SUPFAM" id="SSF54909">
    <property type="entry name" value="Dimeric alpha+beta barrel"/>
    <property type="match status" value="1"/>
</dbReference>
<evidence type="ECO:0000259" key="1">
    <source>
        <dbReference type="PROSITE" id="PS51502"/>
    </source>
</evidence>
<dbReference type="RefSeq" id="WP_093158796.1">
    <property type="nucleotide sequence ID" value="NZ_FNEK01000037.1"/>
</dbReference>
<dbReference type="InterPro" id="IPR013097">
    <property type="entry name" value="Dabb"/>
</dbReference>
<reference evidence="2 3" key="1">
    <citation type="submission" date="2016-10" db="EMBL/GenBank/DDBJ databases">
        <authorList>
            <person name="de Groot N.N."/>
        </authorList>
    </citation>
    <scope>NUCLEOTIDE SEQUENCE [LARGE SCALE GENOMIC DNA]</scope>
    <source>
        <strain evidence="2 3">DSM 25294</strain>
    </source>
</reference>
<evidence type="ECO:0000313" key="3">
    <source>
        <dbReference type="Proteomes" id="UP000199382"/>
    </source>
</evidence>
<evidence type="ECO:0000313" key="2">
    <source>
        <dbReference type="EMBL" id="SDK31962.1"/>
    </source>
</evidence>